<dbReference type="Gene3D" id="3.30.70.270">
    <property type="match status" value="1"/>
</dbReference>
<gene>
    <name evidence="4" type="ORF">PL2TA16_00094</name>
</gene>
<accession>V4J8T1</accession>
<dbReference type="Pfam" id="PF00990">
    <property type="entry name" value="GGDEF"/>
    <property type="match status" value="1"/>
</dbReference>
<dbReference type="CDD" id="cd01948">
    <property type="entry name" value="EAL"/>
    <property type="match status" value="1"/>
</dbReference>
<dbReference type="InterPro" id="IPR035919">
    <property type="entry name" value="EAL_sf"/>
</dbReference>
<dbReference type="Gene3D" id="3.30.450.40">
    <property type="match status" value="2"/>
</dbReference>
<dbReference type="PROSITE" id="PS50883">
    <property type="entry name" value="EAL"/>
    <property type="match status" value="1"/>
</dbReference>
<proteinExistence type="predicted"/>
<comment type="caution">
    <text evidence="4">The sequence shown here is derived from an EMBL/GenBank/DDBJ whole genome shotgun (WGS) entry which is preliminary data.</text>
</comment>
<sequence>MLLEKKLESKTEQLSIINQFSSSLLQITHLEELFDYVTSQVVKRLGFVDCVIYLADQNCQYLEVVASMGVAQHSERYEVAQQTIPIAAGITGHVARTKKPFISGDLSLEPMYIADSQPALSELCVPLVYKEQLIGVIDCEHPEQNYFTSSHLQILSTVAHLLSAKIYQVRTVDHLTATVSQLNEAQLIEKCILKIANITYHSQELDTFYDELYKIINTVLPANNCFIGIYDTKQDMLEIEYLIEDGNKCLAQQKVSKSQLKHTASYYVIRTQSALLCDHQQFQHHIDQGHFEMIGRSPQAWLGVPFVVNDQYQGVIVLQSYEQHETFNRQHYTILTYISRQISMAIDRRLAKQALEHRALHDDLTGLANRYLLIERMKHAILSLGRQTESNLHCLIYLDLDRFKSINDSLGHDVGDRFLIAIVKALQTCIRKTDTFARLGGDEFAIFMENIQDEEQVSKALHRLTQAIANPFTIDTHVLQASSSIGVAFTEHDSDNAITLLQQADAAMYEAKSAGRSQIRYFNNAMRSKLKHQADIENDLQHGIINDEFELFYQPIFTLNQPKVVSFEALVRWHHPKNGLVAPDQFIPIAESTGQIIELDRHILTLAAKQLSNWRQQGVSDIKMTVNVSSRHFASLEFIEYIHALYDEYKLPSGSLCLEITESGLIENLSLATKIINGITPLGVQLYLDDFGTGYSALGYLHQLPIHVLKIDKSFVEQLSTKDSPLIDAILSLAKSLRLQVVAEGIETPKQWARLKRKGCQLGQGYLVSRPMPSQKALAFLQAQSAKIIEHSH</sequence>
<dbReference type="NCBIfam" id="TIGR00254">
    <property type="entry name" value="GGDEF"/>
    <property type="match status" value="1"/>
</dbReference>
<dbReference type="SUPFAM" id="SSF141868">
    <property type="entry name" value="EAL domain-like"/>
    <property type="match status" value="1"/>
</dbReference>
<dbReference type="SMART" id="SM00065">
    <property type="entry name" value="GAF"/>
    <property type="match status" value="2"/>
</dbReference>
<dbReference type="SUPFAM" id="SSF55781">
    <property type="entry name" value="GAF domain-like"/>
    <property type="match status" value="2"/>
</dbReference>
<feature type="domain" description="GGDEF" evidence="3">
    <location>
        <begin position="391"/>
        <end position="524"/>
    </location>
</feature>
<name>V4J8T1_PSEL2</name>
<dbReference type="EMBL" id="AUSV01000100">
    <property type="protein sequence ID" value="ESP91647.1"/>
    <property type="molecule type" value="Genomic_DNA"/>
</dbReference>
<dbReference type="InterPro" id="IPR001633">
    <property type="entry name" value="EAL_dom"/>
</dbReference>
<evidence type="ECO:0000313" key="5">
    <source>
        <dbReference type="Proteomes" id="UP000017820"/>
    </source>
</evidence>
<dbReference type="Gene3D" id="3.20.20.450">
    <property type="entry name" value="EAL domain"/>
    <property type="match status" value="1"/>
</dbReference>
<organism evidence="4 5">
    <name type="scientific">Pseudoalteromonas luteoviolacea (strain 2ta16)</name>
    <dbReference type="NCBI Taxonomy" id="1353533"/>
    <lineage>
        <taxon>Bacteria</taxon>
        <taxon>Pseudomonadati</taxon>
        <taxon>Pseudomonadota</taxon>
        <taxon>Gammaproteobacteria</taxon>
        <taxon>Alteromonadales</taxon>
        <taxon>Pseudoalteromonadaceae</taxon>
        <taxon>Pseudoalteromonas</taxon>
    </lineage>
</organism>
<dbReference type="InterPro" id="IPR000160">
    <property type="entry name" value="GGDEF_dom"/>
</dbReference>
<dbReference type="InterPro" id="IPR003018">
    <property type="entry name" value="GAF"/>
</dbReference>
<dbReference type="SUPFAM" id="SSF55073">
    <property type="entry name" value="Nucleotide cyclase"/>
    <property type="match status" value="1"/>
</dbReference>
<dbReference type="FunFam" id="3.30.70.270:FF:000001">
    <property type="entry name" value="Diguanylate cyclase domain protein"/>
    <property type="match status" value="1"/>
</dbReference>
<dbReference type="GO" id="GO:0003824">
    <property type="term" value="F:catalytic activity"/>
    <property type="evidence" value="ECO:0007669"/>
    <property type="project" value="UniProtKB-ARBA"/>
</dbReference>
<comment type="cofactor">
    <cofactor evidence="1">
        <name>Mg(2+)</name>
        <dbReference type="ChEBI" id="CHEBI:18420"/>
    </cofactor>
</comment>
<evidence type="ECO:0000259" key="3">
    <source>
        <dbReference type="PROSITE" id="PS50887"/>
    </source>
</evidence>
<evidence type="ECO:0000256" key="1">
    <source>
        <dbReference type="ARBA" id="ARBA00001946"/>
    </source>
</evidence>
<dbReference type="CDD" id="cd01949">
    <property type="entry name" value="GGDEF"/>
    <property type="match status" value="1"/>
</dbReference>
<dbReference type="PROSITE" id="PS50887">
    <property type="entry name" value="GGDEF"/>
    <property type="match status" value="1"/>
</dbReference>
<dbReference type="SMART" id="SM00267">
    <property type="entry name" value="GGDEF"/>
    <property type="match status" value="1"/>
</dbReference>
<dbReference type="PANTHER" id="PTHR44757:SF2">
    <property type="entry name" value="BIOFILM ARCHITECTURE MAINTENANCE PROTEIN MBAA"/>
    <property type="match status" value="1"/>
</dbReference>
<dbReference type="Pfam" id="PF00563">
    <property type="entry name" value="EAL"/>
    <property type="match status" value="1"/>
</dbReference>
<dbReference type="PANTHER" id="PTHR44757">
    <property type="entry name" value="DIGUANYLATE CYCLASE DGCP"/>
    <property type="match status" value="1"/>
</dbReference>
<evidence type="ECO:0000313" key="4">
    <source>
        <dbReference type="EMBL" id="ESP91647.1"/>
    </source>
</evidence>
<protein>
    <submittedName>
        <fullName evidence="4">Diguanylate cyclase (GGDEF) domain protein</fullName>
    </submittedName>
</protein>
<feature type="domain" description="EAL" evidence="2">
    <location>
        <begin position="533"/>
        <end position="785"/>
    </location>
</feature>
<dbReference type="InterPro" id="IPR029016">
    <property type="entry name" value="GAF-like_dom_sf"/>
</dbReference>
<evidence type="ECO:0000259" key="2">
    <source>
        <dbReference type="PROSITE" id="PS50883"/>
    </source>
</evidence>
<dbReference type="Pfam" id="PF13185">
    <property type="entry name" value="GAF_2"/>
    <property type="match status" value="2"/>
</dbReference>
<reference evidence="4 5" key="1">
    <citation type="submission" date="2013-07" db="EMBL/GenBank/DDBJ databases">
        <title>Draft genome sequence of Pseudoalteromonas luteoviolacea 2ta16.</title>
        <authorList>
            <person name="Allen E.E."/>
            <person name="Azam F."/>
            <person name="Podell S."/>
        </authorList>
    </citation>
    <scope>NUCLEOTIDE SEQUENCE [LARGE SCALE GENOMIC DNA]</scope>
    <source>
        <strain evidence="4 5">2ta16</strain>
    </source>
</reference>
<dbReference type="InterPro" id="IPR029787">
    <property type="entry name" value="Nucleotide_cyclase"/>
</dbReference>
<dbReference type="InterPro" id="IPR052155">
    <property type="entry name" value="Biofilm_reg_signaling"/>
</dbReference>
<dbReference type="InterPro" id="IPR043128">
    <property type="entry name" value="Rev_trsase/Diguanyl_cyclase"/>
</dbReference>
<dbReference type="Proteomes" id="UP000017820">
    <property type="component" value="Unassembled WGS sequence"/>
</dbReference>
<dbReference type="SMART" id="SM00052">
    <property type="entry name" value="EAL"/>
    <property type="match status" value="1"/>
</dbReference>
<dbReference type="PATRIC" id="fig|1353533.3.peg.4055"/>
<dbReference type="AlphaFoldDB" id="V4J8T1"/>